<evidence type="ECO:0000256" key="4">
    <source>
        <dbReference type="ARBA" id="ARBA00022968"/>
    </source>
</evidence>
<dbReference type="AlphaFoldDB" id="A0A9W7LTR2"/>
<dbReference type="OrthoDB" id="1924787at2759"/>
<name>A0A9W7LTR2_HIBTR</name>
<evidence type="ECO:0000256" key="3">
    <source>
        <dbReference type="ARBA" id="ARBA00022676"/>
    </source>
</evidence>
<comment type="similarity">
    <text evidence="2">Belongs to the glycosyltransferase 47 family.</text>
</comment>
<keyword evidence="8" id="KW-1185">Reference proteome</keyword>
<gene>
    <name evidence="7" type="ORF">HRI_001388600</name>
</gene>
<dbReference type="Proteomes" id="UP001165190">
    <property type="component" value="Unassembled WGS sequence"/>
</dbReference>
<dbReference type="EMBL" id="BSYR01000013">
    <property type="protein sequence ID" value="GMI77192.1"/>
    <property type="molecule type" value="Genomic_DNA"/>
</dbReference>
<keyword evidence="4" id="KW-0735">Signal-anchor</keyword>
<keyword evidence="5" id="KW-0333">Golgi apparatus</keyword>
<dbReference type="InterPro" id="IPR040911">
    <property type="entry name" value="Exostosin_GT47"/>
</dbReference>
<dbReference type="InterPro" id="IPR004263">
    <property type="entry name" value="Exostosin"/>
</dbReference>
<organism evidence="7 8">
    <name type="scientific">Hibiscus trionum</name>
    <name type="common">Flower of an hour</name>
    <dbReference type="NCBI Taxonomy" id="183268"/>
    <lineage>
        <taxon>Eukaryota</taxon>
        <taxon>Viridiplantae</taxon>
        <taxon>Streptophyta</taxon>
        <taxon>Embryophyta</taxon>
        <taxon>Tracheophyta</taxon>
        <taxon>Spermatophyta</taxon>
        <taxon>Magnoliopsida</taxon>
        <taxon>eudicotyledons</taxon>
        <taxon>Gunneridae</taxon>
        <taxon>Pentapetalae</taxon>
        <taxon>rosids</taxon>
        <taxon>malvids</taxon>
        <taxon>Malvales</taxon>
        <taxon>Malvaceae</taxon>
        <taxon>Malvoideae</taxon>
        <taxon>Hibiscus</taxon>
    </lineage>
</organism>
<comment type="caution">
    <text evidence="7">The sequence shown here is derived from an EMBL/GenBank/DDBJ whole genome shotgun (WGS) entry which is preliminary data.</text>
</comment>
<feature type="domain" description="Exostosin GT47" evidence="6">
    <location>
        <begin position="118"/>
        <end position="404"/>
    </location>
</feature>
<dbReference type="Pfam" id="PF03016">
    <property type="entry name" value="Exostosin_GT47"/>
    <property type="match status" value="1"/>
</dbReference>
<evidence type="ECO:0000256" key="1">
    <source>
        <dbReference type="ARBA" id="ARBA00004323"/>
    </source>
</evidence>
<sequence>MMGLESQTNAIWIDKNGLIRIALAPLMVTLNSYHRTKTMWHRHGAHCTNTHQVGALLLIVATLFVTRLFDHLPSATLHNNGSRWSIFDLQVRSPRKLSRFNAGGYLSWPQRGYGSHLSLKIYVYDENEIEVLKPLMYGKEGNVDVDICYLGQWGTQVKIHRLLLKSRFRTREKDDADFFFVPAYVKCVHMLEGLTEEEINQTYVEALRQMPYFRRSGGRDHIFVFPSGNGAHFFTSWKIYLNRSIFLTPEGDRTNNKGSSSFDTWKDIIIPGNVDDEMTKNGGALVQPLPLSTRKYLANYLGRAQGLKGRLQLIQLANQYPDKLEAPDLKHDPPDKLFKVEYFEHLRNAKFCLIPRGLSSWTLRFYESFFVECVPVILSDQIELPFQNVIDYTRITIKWPASRIDPQLLEYLGSIPDEVIEGMIANGRRVKCLWTYAPESEPCSAMHGILWELQRKVRLFHQSAETFWLHNGTIVNRDLAEFRNWKPPMPLP</sequence>
<reference evidence="7" key="1">
    <citation type="submission" date="2023-05" db="EMBL/GenBank/DDBJ databases">
        <title>Genome and transcriptome analyses reveal genes involved in the formation of fine ridges on petal epidermal cells in Hibiscus trionum.</title>
        <authorList>
            <person name="Koshimizu S."/>
            <person name="Masuda S."/>
            <person name="Ishii T."/>
            <person name="Shirasu K."/>
            <person name="Hoshino A."/>
            <person name="Arita M."/>
        </authorList>
    </citation>
    <scope>NUCLEOTIDE SEQUENCE</scope>
    <source>
        <strain evidence="7">Hamamatsu line</strain>
    </source>
</reference>
<keyword evidence="4" id="KW-0812">Transmembrane</keyword>
<keyword evidence="3" id="KW-0808">Transferase</keyword>
<evidence type="ECO:0000256" key="5">
    <source>
        <dbReference type="ARBA" id="ARBA00023034"/>
    </source>
</evidence>
<evidence type="ECO:0000256" key="2">
    <source>
        <dbReference type="ARBA" id="ARBA00010271"/>
    </source>
</evidence>
<accession>A0A9W7LTR2</accession>
<evidence type="ECO:0000259" key="6">
    <source>
        <dbReference type="Pfam" id="PF03016"/>
    </source>
</evidence>
<evidence type="ECO:0000313" key="7">
    <source>
        <dbReference type="EMBL" id="GMI77192.1"/>
    </source>
</evidence>
<dbReference type="GO" id="GO:0016757">
    <property type="term" value="F:glycosyltransferase activity"/>
    <property type="evidence" value="ECO:0007669"/>
    <property type="project" value="UniProtKB-KW"/>
</dbReference>
<evidence type="ECO:0000313" key="8">
    <source>
        <dbReference type="Proteomes" id="UP001165190"/>
    </source>
</evidence>
<dbReference type="PANTHER" id="PTHR11062:SF281">
    <property type="entry name" value="EXOSTOSIN-LIKE 2"/>
    <property type="match status" value="1"/>
</dbReference>
<comment type="subcellular location">
    <subcellularLocation>
        <location evidence="1">Golgi apparatus membrane</location>
        <topology evidence="1">Single-pass type II membrane protein</topology>
    </subcellularLocation>
</comment>
<proteinExistence type="inferred from homology"/>
<dbReference type="GO" id="GO:0000139">
    <property type="term" value="C:Golgi membrane"/>
    <property type="evidence" value="ECO:0007669"/>
    <property type="project" value="UniProtKB-SubCell"/>
</dbReference>
<protein>
    <recommendedName>
        <fullName evidence="6">Exostosin GT47 domain-containing protein</fullName>
    </recommendedName>
</protein>
<dbReference type="PANTHER" id="PTHR11062">
    <property type="entry name" value="EXOSTOSIN HEPARAN SULFATE GLYCOSYLTRANSFERASE -RELATED"/>
    <property type="match status" value="1"/>
</dbReference>
<keyword evidence="3" id="KW-0328">Glycosyltransferase</keyword>